<dbReference type="Gene3D" id="3.30.1120.10">
    <property type="match status" value="1"/>
</dbReference>
<name>A0ABM3Z215_PANGU</name>
<evidence type="ECO:0000256" key="2">
    <source>
        <dbReference type="ARBA" id="ARBA00008779"/>
    </source>
</evidence>
<dbReference type="InterPro" id="IPR024607">
    <property type="entry name" value="Sulfatase_CS"/>
</dbReference>
<dbReference type="Proteomes" id="UP001652622">
    <property type="component" value="Unplaced"/>
</dbReference>
<reference evidence="8" key="1">
    <citation type="submission" date="2025-08" db="UniProtKB">
        <authorList>
            <consortium name="RefSeq"/>
        </authorList>
    </citation>
    <scope>IDENTIFICATION</scope>
    <source>
        <tissue evidence="8">Blood</tissue>
    </source>
</reference>
<keyword evidence="3" id="KW-0479">Metal-binding</keyword>
<gene>
    <name evidence="8" type="primary">LOC117673713</name>
</gene>
<dbReference type="InterPro" id="IPR000917">
    <property type="entry name" value="Sulfatase_N"/>
</dbReference>
<evidence type="ECO:0000256" key="4">
    <source>
        <dbReference type="ARBA" id="ARBA00022801"/>
    </source>
</evidence>
<evidence type="ECO:0000256" key="5">
    <source>
        <dbReference type="ARBA" id="ARBA00022837"/>
    </source>
</evidence>
<dbReference type="InterPro" id="IPR017850">
    <property type="entry name" value="Alkaline_phosphatase_core_sf"/>
</dbReference>
<keyword evidence="4" id="KW-0378">Hydrolase</keyword>
<dbReference type="GeneID" id="117673713"/>
<organism evidence="7 8">
    <name type="scientific">Pantherophis guttatus</name>
    <name type="common">Corn snake</name>
    <name type="synonym">Elaphe guttata</name>
    <dbReference type="NCBI Taxonomy" id="94885"/>
    <lineage>
        <taxon>Eukaryota</taxon>
        <taxon>Metazoa</taxon>
        <taxon>Chordata</taxon>
        <taxon>Craniata</taxon>
        <taxon>Vertebrata</taxon>
        <taxon>Euteleostomi</taxon>
        <taxon>Lepidosauria</taxon>
        <taxon>Squamata</taxon>
        <taxon>Bifurcata</taxon>
        <taxon>Unidentata</taxon>
        <taxon>Episquamata</taxon>
        <taxon>Toxicofera</taxon>
        <taxon>Serpentes</taxon>
        <taxon>Colubroidea</taxon>
        <taxon>Colubridae</taxon>
        <taxon>Colubrinae</taxon>
        <taxon>Pantherophis</taxon>
    </lineage>
</organism>
<dbReference type="PANTHER" id="PTHR42693:SF5">
    <property type="entry name" value="ARYLSULFATASE D"/>
    <property type="match status" value="1"/>
</dbReference>
<comment type="cofactor">
    <cofactor evidence="1">
        <name>Ca(2+)</name>
        <dbReference type="ChEBI" id="CHEBI:29108"/>
    </cofactor>
</comment>
<dbReference type="Gene3D" id="3.40.720.10">
    <property type="entry name" value="Alkaline Phosphatase, subunit A"/>
    <property type="match status" value="2"/>
</dbReference>
<dbReference type="RefSeq" id="XP_060542413.1">
    <property type="nucleotide sequence ID" value="XM_060686430.1"/>
</dbReference>
<evidence type="ECO:0000313" key="8">
    <source>
        <dbReference type="RefSeq" id="XP_060542413.1"/>
    </source>
</evidence>
<proteinExistence type="inferred from homology"/>
<evidence type="ECO:0000256" key="3">
    <source>
        <dbReference type="ARBA" id="ARBA00022723"/>
    </source>
</evidence>
<dbReference type="PROSITE" id="PS00523">
    <property type="entry name" value="SULFATASE_1"/>
    <property type="match status" value="1"/>
</dbReference>
<dbReference type="Pfam" id="PF14707">
    <property type="entry name" value="Sulfatase_C"/>
    <property type="match status" value="1"/>
</dbReference>
<dbReference type="SUPFAM" id="SSF53649">
    <property type="entry name" value="Alkaline phosphatase-like"/>
    <property type="match status" value="1"/>
</dbReference>
<comment type="similarity">
    <text evidence="2">Belongs to the sulfatase family.</text>
</comment>
<keyword evidence="7" id="KW-1185">Reference proteome</keyword>
<dbReference type="InterPro" id="IPR050738">
    <property type="entry name" value="Sulfatase"/>
</dbReference>
<evidence type="ECO:0000259" key="6">
    <source>
        <dbReference type="Pfam" id="PF00884"/>
    </source>
</evidence>
<evidence type="ECO:0000256" key="1">
    <source>
        <dbReference type="ARBA" id="ARBA00001913"/>
    </source>
</evidence>
<evidence type="ECO:0000313" key="7">
    <source>
        <dbReference type="Proteomes" id="UP001652622"/>
    </source>
</evidence>
<keyword evidence="5" id="KW-0106">Calcium</keyword>
<dbReference type="PANTHER" id="PTHR42693">
    <property type="entry name" value="ARYLSULFATASE FAMILY MEMBER"/>
    <property type="match status" value="1"/>
</dbReference>
<accession>A0ABM3Z215</accession>
<feature type="domain" description="Sulfatase N-terminal" evidence="6">
    <location>
        <begin position="36"/>
        <end position="144"/>
    </location>
</feature>
<protein>
    <submittedName>
        <fullName evidence="8">LOW QUALITY PROTEIN: arylsulfatase H-like</fullName>
    </submittedName>
</protein>
<sequence length="351" mass="38613">MMLLNRFCGGNACCSPIVLLVSILFSQTWVTSMSKPNILILMADDLGTGDLGCFGNETIRTPNSDQLAKEGVKLTQHISASSLCTPSRSAFLTGRYPIRSGMAATTERRVKAGPGTTGSECETTFDILLQQQGYTTGIIGGKGMGGWEGGIHVPGIIRWPGKVAPNTVLDEPTSLMDIYPTVAHLAGASVPQNRIIDGKNQIELLLGTVQHSAHEFMFHYCGTYLHAVRWHDKESGSLWKIHYVTPNFQPKGADRCYEKIICPCSGDNVTHYNPPLVFDLLRDPSESTPLSPTSEIRFDIIISQAEETVREHQLTVIHVPNQLDVPSNQWGKKLQPFCGIFPFYCCDKETD</sequence>
<dbReference type="Pfam" id="PF00884">
    <property type="entry name" value="Sulfatase"/>
    <property type="match status" value="1"/>
</dbReference>